<dbReference type="VEuPathDB" id="CryptoDB:Vbra_1176"/>
<evidence type="ECO:0000256" key="1">
    <source>
        <dbReference type="SAM" id="MobiDB-lite"/>
    </source>
</evidence>
<sequence>MTIIRGFYRMYLARQRIMLSAPPPPSRSVCVCAETLYELKGPLSEPTLMRIGEGIIRAVEYLGQQGLVHGDIHVWVQSKNIGIRVRHSPPSRSSDSSSAAAVDGASGEGDGNECGAVLLDLDRLHDGIPGEYTLSIDPHDPHTYQQRPRPGILTHGRDLRDAVHWILQSFKQLGATQRLLEIFEDAISYAETQPDACACHIILRLRDLRQVADDEERRTPPLSPPSLRLPWHQSPQLDVGRGTTDHRKAPAAAPAGGPFPGHLGGPPNQLAHSGGIIPPCHFPPHTRGQAAGVPLCRHAAPLHGRLATSLCRQSCVGASPLAPPPLTGAIPRCCVRPWRALAPQPPHPHSPTPTGAYYHQHQLCQ</sequence>
<dbReference type="Proteomes" id="UP000041254">
    <property type="component" value="Unassembled WGS sequence"/>
</dbReference>
<evidence type="ECO:0008006" key="4">
    <source>
        <dbReference type="Google" id="ProtNLM"/>
    </source>
</evidence>
<evidence type="ECO:0000313" key="3">
    <source>
        <dbReference type="Proteomes" id="UP000041254"/>
    </source>
</evidence>
<name>A0A0G4FEM0_VITBC</name>
<reference evidence="2 3" key="1">
    <citation type="submission" date="2014-11" db="EMBL/GenBank/DDBJ databases">
        <authorList>
            <person name="Zhu J."/>
            <person name="Qi W."/>
            <person name="Song R."/>
        </authorList>
    </citation>
    <scope>NUCLEOTIDE SEQUENCE [LARGE SCALE GENOMIC DNA]</scope>
</reference>
<protein>
    <recommendedName>
        <fullName evidence="4">Protein kinase domain-containing protein</fullName>
    </recommendedName>
</protein>
<feature type="region of interest" description="Disordered" evidence="1">
    <location>
        <begin position="214"/>
        <end position="259"/>
    </location>
</feature>
<evidence type="ECO:0000313" key="2">
    <source>
        <dbReference type="EMBL" id="CEM11429.1"/>
    </source>
</evidence>
<accession>A0A0G4FEM0</accession>
<dbReference type="AlphaFoldDB" id="A0A0G4FEM0"/>
<proteinExistence type="predicted"/>
<keyword evidence="3" id="KW-1185">Reference proteome</keyword>
<dbReference type="EMBL" id="CDMY01000416">
    <property type="protein sequence ID" value="CEM11429.1"/>
    <property type="molecule type" value="Genomic_DNA"/>
</dbReference>
<organism evidence="2 3">
    <name type="scientific">Vitrella brassicaformis (strain CCMP3155)</name>
    <dbReference type="NCBI Taxonomy" id="1169540"/>
    <lineage>
        <taxon>Eukaryota</taxon>
        <taxon>Sar</taxon>
        <taxon>Alveolata</taxon>
        <taxon>Colpodellida</taxon>
        <taxon>Vitrellaceae</taxon>
        <taxon>Vitrella</taxon>
    </lineage>
</organism>
<feature type="compositionally biased region" description="Low complexity" evidence="1">
    <location>
        <begin position="90"/>
        <end position="105"/>
    </location>
</feature>
<dbReference type="InterPro" id="IPR011009">
    <property type="entry name" value="Kinase-like_dom_sf"/>
</dbReference>
<gene>
    <name evidence="2" type="ORF">Vbra_1176</name>
</gene>
<dbReference type="InParanoid" id="A0A0G4FEM0"/>
<feature type="region of interest" description="Disordered" evidence="1">
    <location>
        <begin position="86"/>
        <end position="109"/>
    </location>
</feature>
<dbReference type="SUPFAM" id="SSF56112">
    <property type="entry name" value="Protein kinase-like (PK-like)"/>
    <property type="match status" value="1"/>
</dbReference>